<dbReference type="GO" id="GO:0042129">
    <property type="term" value="P:regulation of T cell proliferation"/>
    <property type="evidence" value="ECO:0007669"/>
    <property type="project" value="TreeGrafter"/>
</dbReference>
<dbReference type="InterPro" id="IPR042380">
    <property type="entry name" value="TNFSF18"/>
</dbReference>
<keyword evidence="3" id="KW-1003">Cell membrane</keyword>
<dbReference type="SUPFAM" id="SSF49842">
    <property type="entry name" value="TNF-like"/>
    <property type="match status" value="1"/>
</dbReference>
<keyword evidence="6" id="KW-0391">Immunity</keyword>
<sequence>PITREYLLSTALIPEQFKPHEEHAFKPCRSSRSTETSLETMALLNNSHFAIVLLLQCTNLYFSPTQGKETIVPKTASEPCGAKFGPLPSKWQMTSLESRCVVKIADRKLKILQGGSYQINAQVAPNTTYQEIAPFEVQLLKNKDILQTVTDKSKVQYVGMHCELHAEDTIELIFNGKHQVLENNTYLEVFGIGNITWISLQET</sequence>
<dbReference type="FunFam" id="2.60.120.40:FF:000026">
    <property type="entry name" value="Tumor necrosis factor ligand superfamily member 18"/>
    <property type="match status" value="1"/>
</dbReference>
<dbReference type="GO" id="GO:0005125">
    <property type="term" value="F:cytokine activity"/>
    <property type="evidence" value="ECO:0007669"/>
    <property type="project" value="UniProtKB-KW"/>
</dbReference>
<dbReference type="GO" id="GO:0009986">
    <property type="term" value="C:cell surface"/>
    <property type="evidence" value="ECO:0007669"/>
    <property type="project" value="TreeGrafter"/>
</dbReference>
<dbReference type="GO" id="GO:0002309">
    <property type="term" value="P:T cell proliferation involved in immune response"/>
    <property type="evidence" value="ECO:0007669"/>
    <property type="project" value="InterPro"/>
</dbReference>
<reference evidence="16" key="1">
    <citation type="journal article" date="2021" name="Evol. Appl.">
        <title>The genome of the Pyrenean desman and the effects of bottlenecks and inbreeding on the genomic landscape of an endangered species.</title>
        <authorList>
            <person name="Escoda L."/>
            <person name="Castresana J."/>
        </authorList>
    </citation>
    <scope>NUCLEOTIDE SEQUENCE</scope>
    <source>
        <strain evidence="16">IBE-C5619</strain>
    </source>
</reference>
<feature type="non-terminal residue" evidence="16">
    <location>
        <position position="1"/>
    </location>
</feature>
<evidence type="ECO:0000313" key="16">
    <source>
        <dbReference type="EMBL" id="KAG8515763.1"/>
    </source>
</evidence>
<dbReference type="EMBL" id="JAGFMF010011697">
    <property type="protein sequence ID" value="KAG8515763.1"/>
    <property type="molecule type" value="Genomic_DNA"/>
</dbReference>
<keyword evidence="10" id="KW-0472">Membrane</keyword>
<evidence type="ECO:0000256" key="6">
    <source>
        <dbReference type="ARBA" id="ARBA00022859"/>
    </source>
</evidence>
<keyword evidence="7" id="KW-0735">Signal-anchor</keyword>
<evidence type="ECO:0000256" key="5">
    <source>
        <dbReference type="ARBA" id="ARBA00022692"/>
    </source>
</evidence>
<evidence type="ECO:0000256" key="4">
    <source>
        <dbReference type="ARBA" id="ARBA00022514"/>
    </source>
</evidence>
<dbReference type="GO" id="GO:0045785">
    <property type="term" value="P:positive regulation of cell adhesion"/>
    <property type="evidence" value="ECO:0007669"/>
    <property type="project" value="UniProtKB-ARBA"/>
</dbReference>
<evidence type="ECO:0000256" key="9">
    <source>
        <dbReference type="ARBA" id="ARBA00023130"/>
    </source>
</evidence>
<keyword evidence="12" id="KW-0325">Glycoprotein</keyword>
<dbReference type="GO" id="GO:0033209">
    <property type="term" value="P:tumor necrosis factor-mediated signaling pathway"/>
    <property type="evidence" value="ECO:0007669"/>
    <property type="project" value="InterPro"/>
</dbReference>
<keyword evidence="11" id="KW-1015">Disulfide bond</keyword>
<evidence type="ECO:0000256" key="11">
    <source>
        <dbReference type="ARBA" id="ARBA00023157"/>
    </source>
</evidence>
<evidence type="ECO:0000256" key="3">
    <source>
        <dbReference type="ARBA" id="ARBA00022475"/>
    </source>
</evidence>
<dbReference type="PANTHER" id="PTHR15267">
    <property type="entry name" value="TUMOR NECROSIS FACTOR LIGAND SUPERFAMILY MEMBER 18"/>
    <property type="match status" value="1"/>
</dbReference>
<evidence type="ECO:0000256" key="12">
    <source>
        <dbReference type="ARBA" id="ARBA00023180"/>
    </source>
</evidence>
<dbReference type="GO" id="GO:0005615">
    <property type="term" value="C:extracellular space"/>
    <property type="evidence" value="ECO:0007669"/>
    <property type="project" value="UniProtKB-KW"/>
</dbReference>
<evidence type="ECO:0000256" key="2">
    <source>
        <dbReference type="ARBA" id="ARBA00008670"/>
    </source>
</evidence>
<dbReference type="AlphaFoldDB" id="A0A8J6A7G5"/>
<proteinExistence type="inferred from homology"/>
<gene>
    <name evidence="16" type="ORF">J0S82_010845</name>
</gene>
<evidence type="ECO:0000256" key="10">
    <source>
        <dbReference type="ARBA" id="ARBA00023136"/>
    </source>
</evidence>
<evidence type="ECO:0000256" key="13">
    <source>
        <dbReference type="ARBA" id="ARBA00059256"/>
    </source>
</evidence>
<evidence type="ECO:0000256" key="8">
    <source>
        <dbReference type="ARBA" id="ARBA00022989"/>
    </source>
</evidence>
<evidence type="ECO:0000256" key="14">
    <source>
        <dbReference type="ARBA" id="ARBA00074590"/>
    </source>
</evidence>
<keyword evidence="5" id="KW-0812">Transmembrane</keyword>
<comment type="function">
    <text evidence="13">Cytokine that binds to TNFRSF18/AITR/GITR. Regulates T-cell responses. Can function as costimulator and lower the threshold for T-cell activation and T-cell proliferation. Important for interactions between activated T-lymphocytes and endothelial cells. Mediates activation of NF-kappa-B. Triggers increased phosphorylation of STAT1 and up-regulates expression of VCAM1 and ICAM1. Promotes leukocyte adhesion to endothelial cells. Regulates migration of monocytes from the splenic reservoir to sites of inflammation.</text>
</comment>
<dbReference type="InterPro" id="IPR008983">
    <property type="entry name" value="Tumour_necrosis_fac-like_dom"/>
</dbReference>
<keyword evidence="17" id="KW-1185">Reference proteome</keyword>
<dbReference type="GO" id="GO:0005886">
    <property type="term" value="C:plasma membrane"/>
    <property type="evidence" value="ECO:0007669"/>
    <property type="project" value="UniProtKB-SubCell"/>
</dbReference>
<evidence type="ECO:0000256" key="15">
    <source>
        <dbReference type="ARBA" id="ARBA00078193"/>
    </source>
</evidence>
<organism evidence="16 17">
    <name type="scientific">Galemys pyrenaicus</name>
    <name type="common">Iberian desman</name>
    <name type="synonym">Pyrenean desman</name>
    <dbReference type="NCBI Taxonomy" id="202257"/>
    <lineage>
        <taxon>Eukaryota</taxon>
        <taxon>Metazoa</taxon>
        <taxon>Chordata</taxon>
        <taxon>Craniata</taxon>
        <taxon>Vertebrata</taxon>
        <taxon>Euteleostomi</taxon>
        <taxon>Mammalia</taxon>
        <taxon>Eutheria</taxon>
        <taxon>Laurasiatheria</taxon>
        <taxon>Eulipotyphla</taxon>
        <taxon>Talpidae</taxon>
        <taxon>Galemys</taxon>
    </lineage>
</organism>
<dbReference type="OrthoDB" id="9096520at2759"/>
<keyword evidence="8" id="KW-1133">Transmembrane helix</keyword>
<evidence type="ECO:0000256" key="7">
    <source>
        <dbReference type="ARBA" id="ARBA00022968"/>
    </source>
</evidence>
<dbReference type="PANTHER" id="PTHR15267:SF1">
    <property type="entry name" value="TUMOR NECROSIS FACTOR LIGAND SUPERFAMILY MEMBER 18"/>
    <property type="match status" value="1"/>
</dbReference>
<dbReference type="Gene3D" id="2.60.120.40">
    <property type="match status" value="1"/>
</dbReference>
<dbReference type="GO" id="GO:0002250">
    <property type="term" value="P:adaptive immune response"/>
    <property type="evidence" value="ECO:0007669"/>
    <property type="project" value="UniProtKB-KW"/>
</dbReference>
<dbReference type="GO" id="GO:0002687">
    <property type="term" value="P:positive regulation of leukocyte migration"/>
    <property type="evidence" value="ECO:0007669"/>
    <property type="project" value="UniProtKB-ARBA"/>
</dbReference>
<name>A0A8J6A7G5_GALPY</name>
<dbReference type="GO" id="GO:0032813">
    <property type="term" value="F:tumor necrosis factor receptor superfamily binding"/>
    <property type="evidence" value="ECO:0007669"/>
    <property type="project" value="InterPro"/>
</dbReference>
<dbReference type="Proteomes" id="UP000700334">
    <property type="component" value="Unassembled WGS sequence"/>
</dbReference>
<keyword evidence="4" id="KW-0202">Cytokine</keyword>
<comment type="caution">
    <text evidence="16">The sequence shown here is derived from an EMBL/GenBank/DDBJ whole genome shotgun (WGS) entry which is preliminary data.</text>
</comment>
<comment type="similarity">
    <text evidence="2">Belongs to the tumor necrosis factor family.</text>
</comment>
<dbReference type="GO" id="GO:0080090">
    <property type="term" value="P:regulation of primary metabolic process"/>
    <property type="evidence" value="ECO:0007669"/>
    <property type="project" value="UniProtKB-ARBA"/>
</dbReference>
<keyword evidence="9" id="KW-1064">Adaptive immunity</keyword>
<protein>
    <recommendedName>
        <fullName evidence="14">Tumor necrosis factor ligand superfamily member 18</fullName>
    </recommendedName>
    <alternativeName>
        <fullName evidence="15">Glucocorticoid-induced TNF-related ligand</fullName>
    </alternativeName>
</protein>
<comment type="subcellular location">
    <subcellularLocation>
        <location evidence="1">Cell membrane</location>
        <topology evidence="1">Single-pass type II membrane protein</topology>
    </subcellularLocation>
</comment>
<dbReference type="GO" id="GO:0060255">
    <property type="term" value="P:regulation of macromolecule metabolic process"/>
    <property type="evidence" value="ECO:0007669"/>
    <property type="project" value="UniProtKB-ARBA"/>
</dbReference>
<evidence type="ECO:0000313" key="17">
    <source>
        <dbReference type="Proteomes" id="UP000700334"/>
    </source>
</evidence>
<dbReference type="GO" id="GO:0042802">
    <property type="term" value="F:identical protein binding"/>
    <property type="evidence" value="ECO:0007669"/>
    <property type="project" value="UniProtKB-ARBA"/>
</dbReference>
<accession>A0A8J6A7G5</accession>
<evidence type="ECO:0000256" key="1">
    <source>
        <dbReference type="ARBA" id="ARBA00004401"/>
    </source>
</evidence>